<proteinExistence type="predicted"/>
<keyword evidence="4" id="KW-1185">Reference proteome</keyword>
<dbReference type="CDD" id="cd02440">
    <property type="entry name" value="AdoMet_MTases"/>
    <property type="match status" value="1"/>
</dbReference>
<dbReference type="Gene3D" id="3.40.50.150">
    <property type="entry name" value="Vaccinia Virus protein VP39"/>
    <property type="match status" value="1"/>
</dbReference>
<evidence type="ECO:0000259" key="2">
    <source>
        <dbReference type="Pfam" id="PF13649"/>
    </source>
</evidence>
<evidence type="ECO:0000313" key="3">
    <source>
        <dbReference type="EMBL" id="GIG96789.1"/>
    </source>
</evidence>
<feature type="region of interest" description="Disordered" evidence="1">
    <location>
        <begin position="1"/>
        <end position="36"/>
    </location>
</feature>
<dbReference type="Proteomes" id="UP000621500">
    <property type="component" value="Unassembled WGS sequence"/>
</dbReference>
<sequence>MRHGSGRSSAWGSRPMTGTETPLEDDNRSSLSDRNTDSWLADTRTSYDTVADSYADFVRDALAKEPYLGAALALFADQVHAIGGGPVADVGCGPGHVTAHLQKLGVDAFGIDLSPAMIDLARREHPNLRFDVGSMTDLPLADASITALLAFWSLIHIPDDAIPTVLGQFRRVLRPGGPLLLGFHVGDESRLKTQGYGGHPMKVYVHRRRPDRVAAWLRDAGFTVKAQLLIDPDASVPGAVLFANHQP</sequence>
<dbReference type="SUPFAM" id="SSF53335">
    <property type="entry name" value="S-adenosyl-L-methionine-dependent methyltransferases"/>
    <property type="match status" value="1"/>
</dbReference>
<dbReference type="PANTHER" id="PTHR42912">
    <property type="entry name" value="METHYLTRANSFERASE"/>
    <property type="match status" value="1"/>
</dbReference>
<dbReference type="InterPro" id="IPR029063">
    <property type="entry name" value="SAM-dependent_MTases_sf"/>
</dbReference>
<feature type="domain" description="Methyltransferase" evidence="2">
    <location>
        <begin position="87"/>
        <end position="177"/>
    </location>
</feature>
<keyword evidence="3" id="KW-0489">Methyltransferase</keyword>
<dbReference type="GO" id="GO:0032259">
    <property type="term" value="P:methylation"/>
    <property type="evidence" value="ECO:0007669"/>
    <property type="project" value="UniProtKB-KW"/>
</dbReference>
<feature type="compositionally biased region" description="Polar residues" evidence="1">
    <location>
        <begin position="1"/>
        <end position="20"/>
    </location>
</feature>
<protein>
    <submittedName>
        <fullName evidence="3">Methyltransferase</fullName>
    </submittedName>
</protein>
<evidence type="ECO:0000313" key="4">
    <source>
        <dbReference type="Proteomes" id="UP000621500"/>
    </source>
</evidence>
<dbReference type="InterPro" id="IPR050508">
    <property type="entry name" value="Methyltransf_Superfamily"/>
</dbReference>
<name>A0ABQ4EQ46_9ACTN</name>
<gene>
    <name evidence="3" type="ORF">Pma05_33620</name>
</gene>
<accession>A0ABQ4EQ46</accession>
<dbReference type="Pfam" id="PF13649">
    <property type="entry name" value="Methyltransf_25"/>
    <property type="match status" value="1"/>
</dbReference>
<reference evidence="3 4" key="1">
    <citation type="submission" date="2021-01" db="EMBL/GenBank/DDBJ databases">
        <title>Whole genome shotgun sequence of Plantactinospora mayteni NBRC 109088.</title>
        <authorList>
            <person name="Komaki H."/>
            <person name="Tamura T."/>
        </authorList>
    </citation>
    <scope>NUCLEOTIDE SEQUENCE [LARGE SCALE GENOMIC DNA]</scope>
    <source>
        <strain evidence="3 4">NBRC 109088</strain>
    </source>
</reference>
<comment type="caution">
    <text evidence="3">The sequence shown here is derived from an EMBL/GenBank/DDBJ whole genome shotgun (WGS) entry which is preliminary data.</text>
</comment>
<keyword evidence="3" id="KW-0808">Transferase</keyword>
<dbReference type="InterPro" id="IPR041698">
    <property type="entry name" value="Methyltransf_25"/>
</dbReference>
<dbReference type="EMBL" id="BONX01000023">
    <property type="protein sequence ID" value="GIG96789.1"/>
    <property type="molecule type" value="Genomic_DNA"/>
</dbReference>
<evidence type="ECO:0000256" key="1">
    <source>
        <dbReference type="SAM" id="MobiDB-lite"/>
    </source>
</evidence>
<organism evidence="3 4">
    <name type="scientific">Plantactinospora mayteni</name>
    <dbReference type="NCBI Taxonomy" id="566021"/>
    <lineage>
        <taxon>Bacteria</taxon>
        <taxon>Bacillati</taxon>
        <taxon>Actinomycetota</taxon>
        <taxon>Actinomycetes</taxon>
        <taxon>Micromonosporales</taxon>
        <taxon>Micromonosporaceae</taxon>
        <taxon>Plantactinospora</taxon>
    </lineage>
</organism>
<dbReference type="GO" id="GO:0008168">
    <property type="term" value="F:methyltransferase activity"/>
    <property type="evidence" value="ECO:0007669"/>
    <property type="project" value="UniProtKB-KW"/>
</dbReference>